<reference evidence="4 5" key="1">
    <citation type="journal article" date="2023" name="Insect Mol. Biol.">
        <title>Genome sequencing provides insights into the evolution of gene families encoding plant cell wall-degrading enzymes in longhorned beetles.</title>
        <authorList>
            <person name="Shin N.R."/>
            <person name="Okamura Y."/>
            <person name="Kirsch R."/>
            <person name="Pauchet Y."/>
        </authorList>
    </citation>
    <scope>NUCLEOTIDE SEQUENCE [LARGE SCALE GENOMIC DNA]</scope>
    <source>
        <strain evidence="4">EAD_L_NR</strain>
    </source>
</reference>
<dbReference type="InterPro" id="IPR037152">
    <property type="entry name" value="L-asparaginase_N_sf"/>
</dbReference>
<feature type="binding site" evidence="1">
    <location>
        <position position="68"/>
    </location>
    <ligand>
        <name>substrate</name>
    </ligand>
</feature>
<dbReference type="EMBL" id="JANEYG010000003">
    <property type="protein sequence ID" value="KAJ8924381.1"/>
    <property type="molecule type" value="Genomic_DNA"/>
</dbReference>
<dbReference type="PROSITE" id="PS00917">
    <property type="entry name" value="ASN_GLN_ASE_2"/>
    <property type="match status" value="1"/>
</dbReference>
<dbReference type="InterPro" id="IPR027474">
    <property type="entry name" value="L-asparaginase_N"/>
</dbReference>
<dbReference type="PIRSF" id="PIRSF500176">
    <property type="entry name" value="L_ASNase"/>
    <property type="match status" value="1"/>
</dbReference>
<dbReference type="PIRSF" id="PIRSF001220">
    <property type="entry name" value="L-ASNase_gatD"/>
    <property type="match status" value="1"/>
</dbReference>
<dbReference type="InterPro" id="IPR027475">
    <property type="entry name" value="Asparaginase/glutaminase_AS2"/>
</dbReference>
<organism evidence="4 5">
    <name type="scientific">Exocentrus adspersus</name>
    <dbReference type="NCBI Taxonomy" id="1586481"/>
    <lineage>
        <taxon>Eukaryota</taxon>
        <taxon>Metazoa</taxon>
        <taxon>Ecdysozoa</taxon>
        <taxon>Arthropoda</taxon>
        <taxon>Hexapoda</taxon>
        <taxon>Insecta</taxon>
        <taxon>Pterygota</taxon>
        <taxon>Neoptera</taxon>
        <taxon>Endopterygota</taxon>
        <taxon>Coleoptera</taxon>
        <taxon>Polyphaga</taxon>
        <taxon>Cucujiformia</taxon>
        <taxon>Chrysomeloidea</taxon>
        <taxon>Cerambycidae</taxon>
        <taxon>Lamiinae</taxon>
        <taxon>Acanthocinini</taxon>
        <taxon>Exocentrus</taxon>
    </lineage>
</organism>
<dbReference type="PANTHER" id="PTHR11707:SF28">
    <property type="entry name" value="60 KDA LYSOPHOSPHOLIPASE"/>
    <property type="match status" value="1"/>
</dbReference>
<dbReference type="Proteomes" id="UP001159042">
    <property type="component" value="Unassembled WGS sequence"/>
</dbReference>
<evidence type="ECO:0000259" key="3">
    <source>
        <dbReference type="Pfam" id="PF00710"/>
    </source>
</evidence>
<protein>
    <recommendedName>
        <fullName evidence="3">L-asparaginase N-terminal domain-containing protein</fullName>
    </recommendedName>
</protein>
<proteinExistence type="predicted"/>
<dbReference type="Pfam" id="PF00710">
    <property type="entry name" value="Asparaginase"/>
    <property type="match status" value="1"/>
</dbReference>
<feature type="binding site" evidence="1">
    <location>
        <begin position="99"/>
        <end position="100"/>
    </location>
    <ligand>
        <name>substrate</name>
    </ligand>
</feature>
<gene>
    <name evidence="4" type="ORF">NQ315_007177</name>
</gene>
<comment type="caution">
    <text evidence="4">The sequence shown here is derived from an EMBL/GenBank/DDBJ whole genome shotgun (WGS) entry which is preliminary data.</text>
</comment>
<evidence type="ECO:0000313" key="5">
    <source>
        <dbReference type="Proteomes" id="UP001159042"/>
    </source>
</evidence>
<feature type="domain" description="L-asparaginase N-terminal" evidence="3">
    <location>
        <begin position="41"/>
        <end position="197"/>
    </location>
</feature>
<dbReference type="SUPFAM" id="SSF53774">
    <property type="entry name" value="Glutaminase/Asparaginase"/>
    <property type="match status" value="1"/>
</dbReference>
<dbReference type="Gene3D" id="3.40.50.1170">
    <property type="entry name" value="L-asparaginase, N-terminal domain"/>
    <property type="match status" value="1"/>
</dbReference>
<evidence type="ECO:0000313" key="4">
    <source>
        <dbReference type="EMBL" id="KAJ8924381.1"/>
    </source>
</evidence>
<sequence length="205" mass="22911">MQKNEKGVLVPIPNAFLQKVKYHSELHDVVKATKYFRALKENELILPPTIEGNTVIYEIVEYNPLLDSSDMSANDWIRIAKDVTINYNKYDGFVILHGTDTMAYTASALSFMMEGLNKPVIITGSQIPIFATRSDAKDNFLSSLIIAGCYNIPEVCVFFANKLLRGNRTAKISSDDLDAFDSPNYHTLADVGIKVKSKLPLTEQT</sequence>
<dbReference type="InterPro" id="IPR036152">
    <property type="entry name" value="Asp/glu_Ase-like_sf"/>
</dbReference>
<dbReference type="SMART" id="SM00870">
    <property type="entry name" value="Asparaginase"/>
    <property type="match status" value="1"/>
</dbReference>
<dbReference type="GO" id="GO:0004067">
    <property type="term" value="F:asparaginase activity"/>
    <property type="evidence" value="ECO:0007669"/>
    <property type="project" value="UniProtKB-UniRule"/>
</dbReference>
<dbReference type="AlphaFoldDB" id="A0AAV8WDP5"/>
<evidence type="ECO:0000256" key="2">
    <source>
        <dbReference type="PROSITE-ProRule" id="PRU10100"/>
    </source>
</evidence>
<dbReference type="InterPro" id="IPR006034">
    <property type="entry name" value="Asparaginase/glutaminase-like"/>
</dbReference>
<feature type="active site" evidence="2">
    <location>
        <position position="99"/>
    </location>
</feature>
<evidence type="ECO:0000256" key="1">
    <source>
        <dbReference type="PIRSR" id="PIRSR001220-2"/>
    </source>
</evidence>
<accession>A0AAV8WDP5</accession>
<keyword evidence="5" id="KW-1185">Reference proteome</keyword>
<dbReference type="PANTHER" id="PTHR11707">
    <property type="entry name" value="L-ASPARAGINASE"/>
    <property type="match status" value="1"/>
</dbReference>
<dbReference type="PROSITE" id="PS51732">
    <property type="entry name" value="ASN_GLN_ASE_3"/>
    <property type="match status" value="1"/>
</dbReference>
<name>A0AAV8WDP5_9CUCU</name>